<dbReference type="RefSeq" id="WP_167268813.1">
    <property type="nucleotide sequence ID" value="NZ_JAASQJ010000002.1"/>
</dbReference>
<keyword evidence="2" id="KW-1185">Reference proteome</keyword>
<dbReference type="Proteomes" id="UP001179181">
    <property type="component" value="Unassembled WGS sequence"/>
</dbReference>
<gene>
    <name evidence="1" type="ORF">FHS68_001550</name>
</gene>
<evidence type="ECO:0000313" key="2">
    <source>
        <dbReference type="Proteomes" id="UP001179181"/>
    </source>
</evidence>
<dbReference type="EMBL" id="JAASQJ010000002">
    <property type="protein sequence ID" value="NIJ52380.1"/>
    <property type="molecule type" value="Genomic_DNA"/>
</dbReference>
<sequence length="86" mass="10132">MRTEEEIRLDESIRQLRLETFENGFPFMIHDNEFAPGGFIDEYSDGSMKFMMLAENNQTIIEVRSLNSTEIDQIREKHGLPIFQYA</sequence>
<accession>A0ABX0UL75</accession>
<evidence type="ECO:0000313" key="1">
    <source>
        <dbReference type="EMBL" id="NIJ52380.1"/>
    </source>
</evidence>
<protein>
    <submittedName>
        <fullName evidence="1">Uncharacterized protein</fullName>
    </submittedName>
</protein>
<reference evidence="1 2" key="1">
    <citation type="submission" date="2020-03" db="EMBL/GenBank/DDBJ databases">
        <title>Genomic Encyclopedia of Type Strains, Phase IV (KMG-IV): sequencing the most valuable type-strain genomes for metagenomic binning, comparative biology and taxonomic classification.</title>
        <authorList>
            <person name="Goeker M."/>
        </authorList>
    </citation>
    <scope>NUCLEOTIDE SEQUENCE [LARGE SCALE GENOMIC DNA]</scope>
    <source>
        <strain evidence="1 2">DSM 102865</strain>
    </source>
</reference>
<name>A0ABX0UL75_9BACT</name>
<proteinExistence type="predicted"/>
<organism evidence="1 2">
    <name type="scientific">Dyadobacter arcticus</name>
    <dbReference type="NCBI Taxonomy" id="1078754"/>
    <lineage>
        <taxon>Bacteria</taxon>
        <taxon>Pseudomonadati</taxon>
        <taxon>Bacteroidota</taxon>
        <taxon>Cytophagia</taxon>
        <taxon>Cytophagales</taxon>
        <taxon>Spirosomataceae</taxon>
        <taxon>Dyadobacter</taxon>
    </lineage>
</organism>
<comment type="caution">
    <text evidence="1">The sequence shown here is derived from an EMBL/GenBank/DDBJ whole genome shotgun (WGS) entry which is preliminary data.</text>
</comment>